<evidence type="ECO:0000256" key="2">
    <source>
        <dbReference type="ARBA" id="ARBA00029447"/>
    </source>
</evidence>
<dbReference type="SUPFAM" id="SSF158472">
    <property type="entry name" value="HAMP domain-like"/>
    <property type="match status" value="1"/>
</dbReference>
<evidence type="ECO:0000259" key="5">
    <source>
        <dbReference type="PROSITE" id="PS50111"/>
    </source>
</evidence>
<dbReference type="GO" id="GO:0016020">
    <property type="term" value="C:membrane"/>
    <property type="evidence" value="ECO:0007669"/>
    <property type="project" value="InterPro"/>
</dbReference>
<dbReference type="Gene3D" id="6.10.340.10">
    <property type="match status" value="1"/>
</dbReference>
<feature type="domain" description="Methyl-accepting transducer" evidence="5">
    <location>
        <begin position="583"/>
        <end position="822"/>
    </location>
</feature>
<dbReference type="KEGG" id="aba:Acid345_1526"/>
<protein>
    <submittedName>
        <fullName evidence="7">Methyl-accepting chemotaxis sensory transducer</fullName>
    </submittedName>
</protein>
<dbReference type="PROSITE" id="PS50885">
    <property type="entry name" value="HAMP"/>
    <property type="match status" value="1"/>
</dbReference>
<dbReference type="SMART" id="SM00304">
    <property type="entry name" value="HAMP"/>
    <property type="match status" value="4"/>
</dbReference>
<keyword evidence="1 3" id="KW-0807">Transducer</keyword>
<evidence type="ECO:0000256" key="3">
    <source>
        <dbReference type="PROSITE-ProRule" id="PRU00284"/>
    </source>
</evidence>
<dbReference type="PANTHER" id="PTHR32089">
    <property type="entry name" value="METHYL-ACCEPTING CHEMOTAXIS PROTEIN MCPB"/>
    <property type="match status" value="1"/>
</dbReference>
<dbReference type="InterPro" id="IPR024478">
    <property type="entry name" value="HlyB_4HB_MCP"/>
</dbReference>
<sequence length="858" mass="91945">MRWFNDLTVAKKLMWSFSLMALLAGVVGGVSVWQLTQSERALSHMHNNDIKSIILLGKVIQNNYINQLRLRDLAKTTDRTTDATLRQAIAETAKANSVLLEEYSRTEMEEDERGAYEDYKQSRLNFHETRSAFLAAKERGDNSETERLLQKADEQQGYMTGKLGAIIESNNDSVTRVSTANTANLKSARVEIGILLLIAVAAALMMGRMIGARIALALSQVAAAAQRLAVGDVDVRVDIKTNDEPGLVARAFGEMVSVIRERAAQAEQIARGNIEIEVKSLSEKDKLGNSYQAMLASLRTLVRESQKVAAATKDGQLDVRAELGDTQGAYRALLTAQNEGLEVVAMPLKRSIEHLVKLSKGENGTQLNRPDYRGSYVELVAGFNGVFAAIDRLSQDTNTLVSAALDGKFDVRADASRHAGIYREVVEGVNRTLDAMIKPVQEGNRILFKMSVGNLSERVAIECRGDHERMKQAVNGLHDGLSGLMKVATALANGEMSVDVKARSAEDEVSLPFVHMKENILALQQEMNGIIQAADRGDLTYRADEAALHGAYAELLAGMNRVLEIVRSTMLQISKIAAPLKQSSDELSRISREMEATSEQTSAQANMASAGSEQVSKNVQTVATGADEMGASIREIAKSTGEASKVATAAVQTADHTNATIAKLGQSSAEIGEVIKVITSIAQQTNLLALNATIEAARAGDAGKGFAVVANEVKELAKETAKATEDISQKIVAIQGDTKGAVGAIGEIGAVIGQINDIQHGIASAVEEQSATTSEISRNLAEAARGAVDITANVTAVASAARAATQGATETGKSAQALQKMAVDLDAMIARFKLSDDDVASDRRFNLTRQSSEYAGVM</sequence>
<dbReference type="PROSITE" id="PS50111">
    <property type="entry name" value="CHEMOTAXIS_TRANSDUC_2"/>
    <property type="match status" value="1"/>
</dbReference>
<dbReference type="RefSeq" id="WP_011522330.1">
    <property type="nucleotide sequence ID" value="NC_008009.1"/>
</dbReference>
<name>Q1IRH2_KORVE</name>
<dbReference type="Pfam" id="PF12729">
    <property type="entry name" value="4HB_MCP_1"/>
    <property type="match status" value="1"/>
</dbReference>
<dbReference type="InterPro" id="IPR003660">
    <property type="entry name" value="HAMP_dom"/>
</dbReference>
<accession>Q1IRH2</accession>
<dbReference type="Pfam" id="PF00015">
    <property type="entry name" value="MCPsignal"/>
    <property type="match status" value="1"/>
</dbReference>
<keyword evidence="8" id="KW-1185">Reference proteome</keyword>
<gene>
    <name evidence="7" type="ordered locus">Acid345_1526</name>
</gene>
<dbReference type="Proteomes" id="UP000002432">
    <property type="component" value="Chromosome"/>
</dbReference>
<feature type="transmembrane region" description="Helical" evidence="4">
    <location>
        <begin position="13"/>
        <end position="35"/>
    </location>
</feature>
<dbReference type="SUPFAM" id="SSF58104">
    <property type="entry name" value="Methyl-accepting chemotaxis protein (MCP) signaling domain"/>
    <property type="match status" value="1"/>
</dbReference>
<dbReference type="eggNOG" id="COG5000">
    <property type="taxonomic scope" value="Bacteria"/>
</dbReference>
<keyword evidence="4" id="KW-0812">Transmembrane</keyword>
<dbReference type="GO" id="GO:0007165">
    <property type="term" value="P:signal transduction"/>
    <property type="evidence" value="ECO:0007669"/>
    <property type="project" value="UniProtKB-KW"/>
</dbReference>
<dbReference type="eggNOG" id="COG0840">
    <property type="taxonomic scope" value="Bacteria"/>
</dbReference>
<reference evidence="7 8" key="1">
    <citation type="journal article" date="2009" name="Appl. Environ. Microbiol.">
        <title>Three genomes from the phylum Acidobacteria provide insight into the lifestyles of these microorganisms in soils.</title>
        <authorList>
            <person name="Ward N.L."/>
            <person name="Challacombe J.F."/>
            <person name="Janssen P.H."/>
            <person name="Henrissat B."/>
            <person name="Coutinho P.M."/>
            <person name="Wu M."/>
            <person name="Xie G."/>
            <person name="Haft D.H."/>
            <person name="Sait M."/>
            <person name="Badger J."/>
            <person name="Barabote R.D."/>
            <person name="Bradley B."/>
            <person name="Brettin T.S."/>
            <person name="Brinkac L.M."/>
            <person name="Bruce D."/>
            <person name="Creasy T."/>
            <person name="Daugherty S.C."/>
            <person name="Davidsen T.M."/>
            <person name="DeBoy R.T."/>
            <person name="Detter J.C."/>
            <person name="Dodson R.J."/>
            <person name="Durkin A.S."/>
            <person name="Ganapathy A."/>
            <person name="Gwinn-Giglio M."/>
            <person name="Han C.S."/>
            <person name="Khouri H."/>
            <person name="Kiss H."/>
            <person name="Kothari S.P."/>
            <person name="Madupu R."/>
            <person name="Nelson K.E."/>
            <person name="Nelson W.C."/>
            <person name="Paulsen I."/>
            <person name="Penn K."/>
            <person name="Ren Q."/>
            <person name="Rosovitz M.J."/>
            <person name="Selengut J.D."/>
            <person name="Shrivastava S."/>
            <person name="Sullivan S.A."/>
            <person name="Tapia R."/>
            <person name="Thompson L.S."/>
            <person name="Watkins K.L."/>
            <person name="Yang Q."/>
            <person name="Yu C."/>
            <person name="Zafar N."/>
            <person name="Zhou L."/>
            <person name="Kuske C.R."/>
        </authorList>
    </citation>
    <scope>NUCLEOTIDE SEQUENCE [LARGE SCALE GENOMIC DNA]</scope>
    <source>
        <strain evidence="7 8">Ellin345</strain>
    </source>
</reference>
<dbReference type="Gene3D" id="1.20.120.1530">
    <property type="match status" value="2"/>
</dbReference>
<dbReference type="EnsemblBacteria" id="ABF40528">
    <property type="protein sequence ID" value="ABF40528"/>
    <property type="gene ID" value="Acid345_1526"/>
</dbReference>
<dbReference type="Gene3D" id="1.10.287.950">
    <property type="entry name" value="Methyl-accepting chemotaxis protein"/>
    <property type="match status" value="1"/>
</dbReference>
<comment type="similarity">
    <text evidence="2">Belongs to the methyl-accepting chemotaxis (MCP) protein family.</text>
</comment>
<evidence type="ECO:0000256" key="4">
    <source>
        <dbReference type="SAM" id="Phobius"/>
    </source>
</evidence>
<dbReference type="InterPro" id="IPR004089">
    <property type="entry name" value="MCPsignal_dom"/>
</dbReference>
<evidence type="ECO:0000313" key="7">
    <source>
        <dbReference type="EMBL" id="ABF40528.1"/>
    </source>
</evidence>
<proteinExistence type="inferred from homology"/>
<dbReference type="SMART" id="SM00283">
    <property type="entry name" value="MA"/>
    <property type="match status" value="1"/>
</dbReference>
<dbReference type="Pfam" id="PF00672">
    <property type="entry name" value="HAMP"/>
    <property type="match status" value="1"/>
</dbReference>
<dbReference type="Pfam" id="PF18947">
    <property type="entry name" value="HAMP_2"/>
    <property type="match status" value="1"/>
</dbReference>
<dbReference type="PANTHER" id="PTHR32089:SF112">
    <property type="entry name" value="LYSOZYME-LIKE PROTEIN-RELATED"/>
    <property type="match status" value="1"/>
</dbReference>
<dbReference type="CDD" id="cd06225">
    <property type="entry name" value="HAMP"/>
    <property type="match status" value="1"/>
</dbReference>
<evidence type="ECO:0000259" key="6">
    <source>
        <dbReference type="PROSITE" id="PS50885"/>
    </source>
</evidence>
<dbReference type="HOGENOM" id="CLU_000445_107_27_0"/>
<dbReference type="AlphaFoldDB" id="Q1IRH2"/>
<keyword evidence="4" id="KW-0472">Membrane</keyword>
<feature type="transmembrane region" description="Helical" evidence="4">
    <location>
        <begin position="192"/>
        <end position="211"/>
    </location>
</feature>
<keyword evidence="4" id="KW-1133">Transmembrane helix</keyword>
<evidence type="ECO:0000256" key="1">
    <source>
        <dbReference type="ARBA" id="ARBA00023224"/>
    </source>
</evidence>
<dbReference type="EMBL" id="CP000360">
    <property type="protein sequence ID" value="ABF40528.1"/>
    <property type="molecule type" value="Genomic_DNA"/>
</dbReference>
<organism evidence="7 8">
    <name type="scientific">Koribacter versatilis (strain Ellin345)</name>
    <dbReference type="NCBI Taxonomy" id="204669"/>
    <lineage>
        <taxon>Bacteria</taxon>
        <taxon>Pseudomonadati</taxon>
        <taxon>Acidobacteriota</taxon>
        <taxon>Terriglobia</taxon>
        <taxon>Terriglobales</taxon>
        <taxon>Candidatus Korobacteraceae</taxon>
        <taxon>Candidatus Korobacter</taxon>
    </lineage>
</organism>
<dbReference type="STRING" id="204669.Acid345_1526"/>
<evidence type="ECO:0000313" key="8">
    <source>
        <dbReference type="Proteomes" id="UP000002432"/>
    </source>
</evidence>
<feature type="domain" description="HAMP" evidence="6">
    <location>
        <begin position="212"/>
        <end position="264"/>
    </location>
</feature>